<dbReference type="AlphaFoldDB" id="A0A8J5M0M3"/>
<protein>
    <submittedName>
        <fullName evidence="1">Uncharacterized protein</fullName>
    </submittedName>
</protein>
<organism evidence="1 2">
    <name type="scientific">Phytophthora aleatoria</name>
    <dbReference type="NCBI Taxonomy" id="2496075"/>
    <lineage>
        <taxon>Eukaryota</taxon>
        <taxon>Sar</taxon>
        <taxon>Stramenopiles</taxon>
        <taxon>Oomycota</taxon>
        <taxon>Peronosporomycetes</taxon>
        <taxon>Peronosporales</taxon>
        <taxon>Peronosporaceae</taxon>
        <taxon>Phytophthora</taxon>
    </lineage>
</organism>
<proteinExistence type="predicted"/>
<sequence>MPKSNLTDNGRKVVIDELLKISNNGELPPVAGVVGVEWAIRIKKNSGRKRNNQDDVREKLKGVPIEDRAVERRVAAVSGLSSHLIRQAVKEGMVVRRTTFIKPP</sequence>
<comment type="caution">
    <text evidence="1">The sequence shown here is derived from an EMBL/GenBank/DDBJ whole genome shotgun (WGS) entry which is preliminary data.</text>
</comment>
<evidence type="ECO:0000313" key="2">
    <source>
        <dbReference type="Proteomes" id="UP000709295"/>
    </source>
</evidence>
<gene>
    <name evidence="1" type="ORF">JG688_00018432</name>
</gene>
<reference evidence="1" key="1">
    <citation type="submission" date="2021-01" db="EMBL/GenBank/DDBJ databases">
        <title>Phytophthora aleatoria, a newly-described species from Pinus radiata is distinct from Phytophthora cactorum isolates based on comparative genomics.</title>
        <authorList>
            <person name="Mcdougal R."/>
            <person name="Panda P."/>
            <person name="Williams N."/>
            <person name="Studholme D.J."/>
        </authorList>
    </citation>
    <scope>NUCLEOTIDE SEQUENCE</scope>
    <source>
        <strain evidence="1">NZFS 4037</strain>
    </source>
</reference>
<dbReference type="Proteomes" id="UP000709295">
    <property type="component" value="Unassembled WGS sequence"/>
</dbReference>
<name>A0A8J5M0M3_9STRA</name>
<evidence type="ECO:0000313" key="1">
    <source>
        <dbReference type="EMBL" id="KAG6941867.1"/>
    </source>
</evidence>
<keyword evidence="2" id="KW-1185">Reference proteome</keyword>
<accession>A0A8J5M0M3</accession>
<dbReference type="EMBL" id="JAENGY010003386">
    <property type="protein sequence ID" value="KAG6941867.1"/>
    <property type="molecule type" value="Genomic_DNA"/>
</dbReference>